<gene>
    <name evidence="7" type="ORF">METZ01_LOCUS327409</name>
</gene>
<reference evidence="7" key="1">
    <citation type="submission" date="2018-05" db="EMBL/GenBank/DDBJ databases">
        <authorList>
            <person name="Lanie J.A."/>
            <person name="Ng W.-L."/>
            <person name="Kazmierczak K.M."/>
            <person name="Andrzejewski T.M."/>
            <person name="Davidsen T.M."/>
            <person name="Wayne K.J."/>
            <person name="Tettelin H."/>
            <person name="Glass J.I."/>
            <person name="Rusch D."/>
            <person name="Podicherti R."/>
            <person name="Tsui H.-C.T."/>
            <person name="Winkler M.E."/>
        </authorList>
    </citation>
    <scope>NUCLEOTIDE SEQUENCE</scope>
</reference>
<name>A0A382PPE9_9ZZZZ</name>
<keyword evidence="5 6" id="KW-0472">Membrane</keyword>
<evidence type="ECO:0000256" key="5">
    <source>
        <dbReference type="ARBA" id="ARBA00023136"/>
    </source>
</evidence>
<feature type="transmembrane region" description="Helical" evidence="6">
    <location>
        <begin position="106"/>
        <end position="127"/>
    </location>
</feature>
<evidence type="ECO:0000313" key="7">
    <source>
        <dbReference type="EMBL" id="SVC74555.1"/>
    </source>
</evidence>
<keyword evidence="3 6" id="KW-0812">Transmembrane</keyword>
<dbReference type="PANTHER" id="PTHR30294">
    <property type="entry name" value="MEMBRANE COMPONENT OF ABC TRANSPORTER YHHJ-RELATED"/>
    <property type="match status" value="1"/>
</dbReference>
<organism evidence="7">
    <name type="scientific">marine metagenome</name>
    <dbReference type="NCBI Taxonomy" id="408172"/>
    <lineage>
        <taxon>unclassified sequences</taxon>
        <taxon>metagenomes</taxon>
        <taxon>ecological metagenomes</taxon>
    </lineage>
</organism>
<evidence type="ECO:0008006" key="8">
    <source>
        <dbReference type="Google" id="ProtNLM"/>
    </source>
</evidence>
<dbReference type="GO" id="GO:0140359">
    <property type="term" value="F:ABC-type transporter activity"/>
    <property type="evidence" value="ECO:0007669"/>
    <property type="project" value="InterPro"/>
</dbReference>
<feature type="transmembrane region" description="Helical" evidence="6">
    <location>
        <begin position="58"/>
        <end position="76"/>
    </location>
</feature>
<protein>
    <recommendedName>
        <fullName evidence="8">ABC-2 type transporter domain-containing protein</fullName>
    </recommendedName>
</protein>
<evidence type="ECO:0000256" key="2">
    <source>
        <dbReference type="ARBA" id="ARBA00022475"/>
    </source>
</evidence>
<evidence type="ECO:0000256" key="3">
    <source>
        <dbReference type="ARBA" id="ARBA00022692"/>
    </source>
</evidence>
<accession>A0A382PPE9</accession>
<evidence type="ECO:0000256" key="1">
    <source>
        <dbReference type="ARBA" id="ARBA00004651"/>
    </source>
</evidence>
<comment type="subcellular location">
    <subcellularLocation>
        <location evidence="1">Cell membrane</location>
        <topology evidence="1">Multi-pass membrane protein</topology>
    </subcellularLocation>
</comment>
<feature type="non-terminal residue" evidence="7">
    <location>
        <position position="191"/>
    </location>
</feature>
<dbReference type="Pfam" id="PF13346">
    <property type="entry name" value="ABC2_membrane_5"/>
    <property type="match status" value="1"/>
</dbReference>
<dbReference type="InterPro" id="IPR051449">
    <property type="entry name" value="ABC-2_transporter_component"/>
</dbReference>
<dbReference type="InterPro" id="IPR025699">
    <property type="entry name" value="ABC2_memb-like"/>
</dbReference>
<sequence length="191" mass="21250">MKWYVLDAVFKRNFVSYFSNPTGYVFICVFVLLGSLAAFWPPEFFNSNLANLDQLNRYLPYILLVFIPAITMSVWADERRQGTDELILTIPASDIEVVVGKYLSAVGIYTVSLIFSYLCNLVILQIWGNPDPGLFFTNYLGYWFVGLAMLAIGMVASFLTSNLTVSFILGLALNAPLVVADQASSVMGPKL</sequence>
<keyword evidence="2" id="KW-1003">Cell membrane</keyword>
<dbReference type="PANTHER" id="PTHR30294:SF29">
    <property type="entry name" value="MULTIDRUG ABC TRANSPORTER PERMEASE YBHS-RELATED"/>
    <property type="match status" value="1"/>
</dbReference>
<dbReference type="GO" id="GO:0005886">
    <property type="term" value="C:plasma membrane"/>
    <property type="evidence" value="ECO:0007669"/>
    <property type="project" value="UniProtKB-SubCell"/>
</dbReference>
<evidence type="ECO:0000256" key="4">
    <source>
        <dbReference type="ARBA" id="ARBA00022989"/>
    </source>
</evidence>
<dbReference type="EMBL" id="UINC01108449">
    <property type="protein sequence ID" value="SVC74555.1"/>
    <property type="molecule type" value="Genomic_DNA"/>
</dbReference>
<feature type="transmembrane region" description="Helical" evidence="6">
    <location>
        <begin position="21"/>
        <end position="38"/>
    </location>
</feature>
<dbReference type="AlphaFoldDB" id="A0A382PPE9"/>
<evidence type="ECO:0000256" key="6">
    <source>
        <dbReference type="SAM" id="Phobius"/>
    </source>
</evidence>
<proteinExistence type="predicted"/>
<feature type="transmembrane region" description="Helical" evidence="6">
    <location>
        <begin position="139"/>
        <end position="159"/>
    </location>
</feature>
<keyword evidence="4 6" id="KW-1133">Transmembrane helix</keyword>